<sequence length="617" mass="68778">WLHYNDKAKGILCFYFVKSTLSKKADAGFSIKGFINCKNATTRFKHHELFQSHAVVCTKREKFDVLLSSAVAKQQEEAQYFLQNVLGSVMYLARQGLAIRGHDIKDGHLIQLLKFKFKGDECLSCWLSQYHDYTSPKVQNEILQLLGNTIVREISACIQALLVLQYSLIIDGTQDISGQQESICLRFVDHDLVPQEVFVGLYQVPGTTGAENAKSALDVLRLNIPVSSLCGQTYDGAANMSGKYSGILAELKKMQPLALFVHCRAHCLNLITEAACHTSLVVRDALQWIHELGTLSKQSGKFKSSFAATASSAEGPSISLRPLCPTRWTVRGKAVLESLEHMASSNIKANGLLQRFQKGTVLGLRLALSVVDDMECLNGSIQKRTETISGMREAIECVRSSLLKKEMNFDEATQMVDALGLEEIKMPHQRRPPTRYSGNASQHCPKTAEEHHRVQFCHMFDTADMQFQERFTQADLNVLEKLEAILLSGDVDETVDQYPELSSHSLKVQLNMFHAKCACKSSDGVVTLLREMTTDVRGLFDSGNAVTLLLVNPVSSAEAERSFSALRGLKTWLRSTMIQVRLNNAAVCHVHQTKLDDVDIGQICLQFVSMSDRKRQV</sequence>
<organism evidence="2 3">
    <name type="scientific">Poecilia formosa</name>
    <name type="common">Amazon molly</name>
    <name type="synonym">Limia formosa</name>
    <dbReference type="NCBI Taxonomy" id="48698"/>
    <lineage>
        <taxon>Eukaryota</taxon>
        <taxon>Metazoa</taxon>
        <taxon>Chordata</taxon>
        <taxon>Craniata</taxon>
        <taxon>Vertebrata</taxon>
        <taxon>Euteleostomi</taxon>
        <taxon>Actinopterygii</taxon>
        <taxon>Neopterygii</taxon>
        <taxon>Teleostei</taxon>
        <taxon>Neoteleostei</taxon>
        <taxon>Acanthomorphata</taxon>
        <taxon>Ovalentaria</taxon>
        <taxon>Atherinomorphae</taxon>
        <taxon>Cyprinodontiformes</taxon>
        <taxon>Poeciliidae</taxon>
        <taxon>Poeciliinae</taxon>
        <taxon>Poecilia</taxon>
    </lineage>
</organism>
<evidence type="ECO:0000259" key="1">
    <source>
        <dbReference type="Pfam" id="PF14291"/>
    </source>
</evidence>
<reference evidence="2" key="2">
    <citation type="submission" date="2025-08" db="UniProtKB">
        <authorList>
            <consortium name="Ensembl"/>
        </authorList>
    </citation>
    <scope>IDENTIFICATION</scope>
</reference>
<reference evidence="2" key="3">
    <citation type="submission" date="2025-09" db="UniProtKB">
        <authorList>
            <consortium name="Ensembl"/>
        </authorList>
    </citation>
    <scope>IDENTIFICATION</scope>
</reference>
<evidence type="ECO:0000313" key="2">
    <source>
        <dbReference type="Ensembl" id="ENSPFOP00000002780.2"/>
    </source>
</evidence>
<dbReference type="PANTHER" id="PTHR45749:SF21">
    <property type="entry name" value="DUF4371 DOMAIN-CONTAINING PROTEIN"/>
    <property type="match status" value="1"/>
</dbReference>
<feature type="domain" description="DUF4371" evidence="1">
    <location>
        <begin position="79"/>
        <end position="246"/>
    </location>
</feature>
<dbReference type="AlphaFoldDB" id="A0A087XAH7"/>
<dbReference type="Proteomes" id="UP000028760">
    <property type="component" value="Unassembled WGS sequence"/>
</dbReference>
<proteinExistence type="predicted"/>
<keyword evidence="3" id="KW-1185">Reference proteome</keyword>
<reference evidence="3" key="1">
    <citation type="submission" date="2013-10" db="EMBL/GenBank/DDBJ databases">
        <authorList>
            <person name="Schartl M."/>
            <person name="Warren W."/>
        </authorList>
    </citation>
    <scope>NUCLEOTIDE SEQUENCE [LARGE SCALE GENOMIC DNA]</scope>
    <source>
        <strain evidence="3">female</strain>
    </source>
</reference>
<evidence type="ECO:0000313" key="3">
    <source>
        <dbReference type="Proteomes" id="UP000028760"/>
    </source>
</evidence>
<dbReference type="Pfam" id="PF14291">
    <property type="entry name" value="DUF4371"/>
    <property type="match status" value="1"/>
</dbReference>
<protein>
    <recommendedName>
        <fullName evidence="1">DUF4371 domain-containing protein</fullName>
    </recommendedName>
</protein>
<dbReference type="eggNOG" id="ENOG502QSU3">
    <property type="taxonomic scope" value="Eukaryota"/>
</dbReference>
<dbReference type="OMA" id="WIHELGT"/>
<dbReference type="InterPro" id="IPR025398">
    <property type="entry name" value="DUF4371"/>
</dbReference>
<accession>A0A087XAH7</accession>
<dbReference type="EMBL" id="AYCK01025321">
    <property type="status" value="NOT_ANNOTATED_CDS"/>
    <property type="molecule type" value="Genomic_DNA"/>
</dbReference>
<name>A0A087XAH7_POEFO</name>
<dbReference type="GeneTree" id="ENSGT00940000162068"/>
<dbReference type="Ensembl" id="ENSPFOT00000002784.2">
    <property type="protein sequence ID" value="ENSPFOP00000002780.2"/>
    <property type="gene ID" value="ENSPFOG00000002927.2"/>
</dbReference>
<dbReference type="PANTHER" id="PTHR45749">
    <property type="match status" value="1"/>
</dbReference>